<dbReference type="GeneID" id="300103024"/>
<evidence type="ECO:0000313" key="2">
    <source>
        <dbReference type="Proteomes" id="UP000292547"/>
    </source>
</evidence>
<keyword evidence="1" id="KW-0614">Plasmid</keyword>
<dbReference type="EMBL" id="CP032230">
    <property type="protein sequence ID" value="QBJ94499.1"/>
    <property type="molecule type" value="Genomic_DNA"/>
</dbReference>
<geneLocation type="plasmid" evidence="1">
    <name>unnamed</name>
</geneLocation>
<keyword evidence="2" id="KW-1185">Reference proteome</keyword>
<dbReference type="RefSeq" id="WP_031182996.1">
    <property type="nucleotide sequence ID" value="NZ_CP032230.1"/>
</dbReference>
<dbReference type="Pfam" id="PF19730">
    <property type="entry name" value="DUF6221"/>
    <property type="match status" value="1"/>
</dbReference>
<dbReference type="Proteomes" id="UP000292547">
    <property type="component" value="Plasmid unnamed"/>
</dbReference>
<gene>
    <name evidence="1" type="ORF">D0Z67_29465</name>
</gene>
<organism evidence="1 2">
    <name type="scientific">Streptomyces seoulensis</name>
    <dbReference type="NCBI Taxonomy" id="73044"/>
    <lineage>
        <taxon>Bacteria</taxon>
        <taxon>Bacillati</taxon>
        <taxon>Actinomycetota</taxon>
        <taxon>Actinomycetes</taxon>
        <taxon>Kitasatosporales</taxon>
        <taxon>Streptomycetaceae</taxon>
        <taxon>Streptomyces</taxon>
    </lineage>
</organism>
<accession>A0A4P6U365</accession>
<dbReference type="AlphaFoldDB" id="A0A4P6U365"/>
<sequence>MTAQGEAVLAWLESAIRERERVASDAAAEAGGEWREDPFVYGVRDQKNALVAKSREDRARSIVHIAAADPASVLRRCAADRKLLGLHGGRAHSCPVWDDDGDFDQRVDFYDHEICPAVQFIAQGYGWTGGER</sequence>
<reference evidence="1 2" key="1">
    <citation type="submission" date="2018-08" db="EMBL/GenBank/DDBJ databases">
        <title>The complete genome sequence of Streptomyces seoulensis, a pioneer strain for nickel superoxide dismutase discovery.</title>
        <authorList>
            <person name="Shin J."/>
            <person name="Lee J.-S."/>
            <person name="Lee E.-J."/>
            <person name="Youn H.-D."/>
        </authorList>
    </citation>
    <scope>NUCLEOTIDE SEQUENCE [LARGE SCALE GENOMIC DNA]</scope>
    <source>
        <strain evidence="1 2">KCTC 9819</strain>
        <plasmid evidence="1 2">unnamed</plasmid>
    </source>
</reference>
<dbReference type="InterPro" id="IPR046193">
    <property type="entry name" value="DUF6221"/>
</dbReference>
<dbReference type="STRING" id="73044.GCA_000725795_04889"/>
<protein>
    <submittedName>
        <fullName evidence="1">Uncharacterized protein</fullName>
    </submittedName>
</protein>
<name>A0A4P6U365_STRSO</name>
<evidence type="ECO:0000313" key="1">
    <source>
        <dbReference type="EMBL" id="QBJ94499.1"/>
    </source>
</evidence>
<dbReference type="OrthoDB" id="4268915at2"/>
<dbReference type="KEGG" id="sseo:D0Z67_29465"/>
<proteinExistence type="predicted"/>